<evidence type="ECO:0000256" key="7">
    <source>
        <dbReference type="ARBA" id="ARBA00048539"/>
    </source>
</evidence>
<evidence type="ECO:0000313" key="10">
    <source>
        <dbReference type="EMBL" id="SDL34347.1"/>
    </source>
</evidence>
<dbReference type="Proteomes" id="UP000182146">
    <property type="component" value="Unassembled WGS sequence"/>
</dbReference>
<sequence>MAGDRVLVAVSGGSDSVALLHLLWRLRDELDIDLCAAHLDHALRAESRDEADFVRRFCAVLGVPLVKRRISVNTALGCGQGGVEQVAREVRYAFLREAAAEAGCQLIALGHHRGDQAETLLQRLVRGSGPGGLAAMQPRSGTLIRPLLDISREEILAYLCAHDLSWVEDPSNRDPRFTRNRIRSELLPLLQTFNPRIEEGLCRLAQRLACEEDYWAAQVGSLSMAEGEVRLALGECRRWHPALRDRMLRRAMEQVRGDLRAIEEKHVNAAAALLQGGGEYKECHLPGLWVAADCGVLRLRGAPPQAALPFSIEIPAPGSYVLPEGRTLQVSLSDQALGEGAHAVEFCACEIPFPLRVRSWHAGDRIRPTGLGGQKKVKDVFREARLPREERGRVPLLLGAGRVLWVAGLRRCEGLLPLPEPGKILRVVLNDAKMETLRL</sequence>
<dbReference type="InterPro" id="IPR012094">
    <property type="entry name" value="tRNA_Ile_lys_synt"/>
</dbReference>
<accession>A0A1G9J9R5</accession>
<dbReference type="Gene3D" id="3.40.50.620">
    <property type="entry name" value="HUPs"/>
    <property type="match status" value="1"/>
</dbReference>
<dbReference type="Pfam" id="PF11734">
    <property type="entry name" value="TilS_C"/>
    <property type="match status" value="1"/>
</dbReference>
<comment type="subcellular location">
    <subcellularLocation>
        <location evidence="1 8">Cytoplasm</location>
    </subcellularLocation>
</comment>
<dbReference type="CDD" id="cd01992">
    <property type="entry name" value="TilS_N"/>
    <property type="match status" value="1"/>
</dbReference>
<gene>
    <name evidence="8" type="primary">tilS</name>
    <name evidence="10" type="ORF">SAMN05660860_00388</name>
</gene>
<dbReference type="GO" id="GO:0005737">
    <property type="term" value="C:cytoplasm"/>
    <property type="evidence" value="ECO:0007669"/>
    <property type="project" value="UniProtKB-SubCell"/>
</dbReference>
<keyword evidence="4 8" id="KW-0819">tRNA processing</keyword>
<dbReference type="Gene3D" id="1.20.59.20">
    <property type="match status" value="1"/>
</dbReference>
<dbReference type="InterPro" id="IPR001711">
    <property type="entry name" value="PLipase_C_Pinositol-sp_Y"/>
</dbReference>
<feature type="binding site" evidence="8">
    <location>
        <begin position="11"/>
        <end position="16"/>
    </location>
    <ligand>
        <name>ATP</name>
        <dbReference type="ChEBI" id="CHEBI:30616"/>
    </ligand>
</feature>
<keyword evidence="5 8" id="KW-0547">Nucleotide-binding</keyword>
<evidence type="ECO:0000313" key="11">
    <source>
        <dbReference type="Proteomes" id="UP000182146"/>
    </source>
</evidence>
<protein>
    <recommendedName>
        <fullName evidence="8">tRNA(Ile)-lysidine synthase</fullName>
        <ecNumber evidence="8">6.3.4.19</ecNumber>
    </recommendedName>
    <alternativeName>
        <fullName evidence="8">tRNA(Ile)-2-lysyl-cytidine synthase</fullName>
    </alternativeName>
    <alternativeName>
        <fullName evidence="8">tRNA(Ile)-lysidine synthetase</fullName>
    </alternativeName>
</protein>
<comment type="function">
    <text evidence="8">Ligates lysine onto the cytidine present at position 34 of the AUA codon-specific tRNA(Ile) that contains the anticodon CAU, in an ATP-dependent manner. Cytidine is converted to lysidine, thus changing the amino acid specificity of the tRNA from methionine to isoleucine.</text>
</comment>
<feature type="domain" description="PI-PLC Y-box" evidence="9">
    <location>
        <begin position="102"/>
        <end position="146"/>
    </location>
</feature>
<dbReference type="AlphaFoldDB" id="A0A1G9J9R5"/>
<reference evidence="10 11" key="1">
    <citation type="submission" date="2016-10" db="EMBL/GenBank/DDBJ databases">
        <authorList>
            <person name="de Groot N.N."/>
        </authorList>
    </citation>
    <scope>NUCLEOTIDE SEQUENCE [LARGE SCALE GENOMIC DNA]</scope>
    <source>
        <strain evidence="10 11">DSM 17813</strain>
    </source>
</reference>
<dbReference type="SUPFAM" id="SSF56037">
    <property type="entry name" value="PheT/TilS domain"/>
    <property type="match status" value="1"/>
</dbReference>
<dbReference type="Pfam" id="PF01171">
    <property type="entry name" value="ATP_bind_3"/>
    <property type="match status" value="1"/>
</dbReference>
<dbReference type="EMBL" id="FNGU01000001">
    <property type="protein sequence ID" value="SDL34347.1"/>
    <property type="molecule type" value="Genomic_DNA"/>
</dbReference>
<evidence type="ECO:0000256" key="5">
    <source>
        <dbReference type="ARBA" id="ARBA00022741"/>
    </source>
</evidence>
<evidence type="ECO:0000256" key="6">
    <source>
        <dbReference type="ARBA" id="ARBA00022840"/>
    </source>
</evidence>
<dbReference type="GO" id="GO:0035556">
    <property type="term" value="P:intracellular signal transduction"/>
    <property type="evidence" value="ECO:0007669"/>
    <property type="project" value="InterPro"/>
</dbReference>
<dbReference type="InterPro" id="IPR011063">
    <property type="entry name" value="TilS/TtcA_N"/>
</dbReference>
<dbReference type="NCBIfam" id="TIGR02432">
    <property type="entry name" value="lysidine_TilS_N"/>
    <property type="match status" value="1"/>
</dbReference>
<dbReference type="InterPro" id="IPR012796">
    <property type="entry name" value="Lysidine-tRNA-synth_C"/>
</dbReference>
<keyword evidence="2 8" id="KW-0963">Cytoplasm</keyword>
<dbReference type="PANTHER" id="PTHR43033:SF1">
    <property type="entry name" value="TRNA(ILE)-LYSIDINE SYNTHASE-RELATED"/>
    <property type="match status" value="1"/>
</dbReference>
<name>A0A1G9J9R5_9BACT</name>
<dbReference type="GO" id="GO:0006400">
    <property type="term" value="P:tRNA modification"/>
    <property type="evidence" value="ECO:0007669"/>
    <property type="project" value="UniProtKB-UniRule"/>
</dbReference>
<dbReference type="PROSITE" id="PS50008">
    <property type="entry name" value="PIPLC_Y_DOMAIN"/>
    <property type="match status" value="1"/>
</dbReference>
<evidence type="ECO:0000256" key="4">
    <source>
        <dbReference type="ARBA" id="ARBA00022694"/>
    </source>
</evidence>
<dbReference type="GO" id="GO:0032267">
    <property type="term" value="F:tRNA(Ile)-lysidine synthase activity"/>
    <property type="evidence" value="ECO:0007669"/>
    <property type="project" value="UniProtKB-EC"/>
</dbReference>
<dbReference type="SUPFAM" id="SSF52402">
    <property type="entry name" value="Adenine nucleotide alpha hydrolases-like"/>
    <property type="match status" value="1"/>
</dbReference>
<dbReference type="SMART" id="SM00977">
    <property type="entry name" value="TilS_C"/>
    <property type="match status" value="1"/>
</dbReference>
<dbReference type="NCBIfam" id="TIGR02433">
    <property type="entry name" value="lysidine_TilS_C"/>
    <property type="match status" value="1"/>
</dbReference>
<dbReference type="HAMAP" id="MF_01161">
    <property type="entry name" value="tRNA_Ile_lys_synt"/>
    <property type="match status" value="1"/>
</dbReference>
<comment type="domain">
    <text evidence="8">The N-terminal region contains the highly conserved SGGXDS motif, predicted to be a P-loop motif involved in ATP binding.</text>
</comment>
<comment type="catalytic activity">
    <reaction evidence="7 8">
        <text>cytidine(34) in tRNA(Ile2) + L-lysine + ATP = lysidine(34) in tRNA(Ile2) + AMP + diphosphate + H(+)</text>
        <dbReference type="Rhea" id="RHEA:43744"/>
        <dbReference type="Rhea" id="RHEA-COMP:10625"/>
        <dbReference type="Rhea" id="RHEA-COMP:10670"/>
        <dbReference type="ChEBI" id="CHEBI:15378"/>
        <dbReference type="ChEBI" id="CHEBI:30616"/>
        <dbReference type="ChEBI" id="CHEBI:32551"/>
        <dbReference type="ChEBI" id="CHEBI:33019"/>
        <dbReference type="ChEBI" id="CHEBI:82748"/>
        <dbReference type="ChEBI" id="CHEBI:83665"/>
        <dbReference type="ChEBI" id="CHEBI:456215"/>
        <dbReference type="EC" id="6.3.4.19"/>
    </reaction>
</comment>
<keyword evidence="6 8" id="KW-0067">ATP-binding</keyword>
<dbReference type="SUPFAM" id="SSF82829">
    <property type="entry name" value="MesJ substrate recognition domain-like"/>
    <property type="match status" value="1"/>
</dbReference>
<evidence type="ECO:0000256" key="3">
    <source>
        <dbReference type="ARBA" id="ARBA00022598"/>
    </source>
</evidence>
<organism evidence="10 11">
    <name type="scientific">Geoalkalibacter ferrihydriticus</name>
    <dbReference type="NCBI Taxonomy" id="392333"/>
    <lineage>
        <taxon>Bacteria</taxon>
        <taxon>Pseudomonadati</taxon>
        <taxon>Thermodesulfobacteriota</taxon>
        <taxon>Desulfuromonadia</taxon>
        <taxon>Desulfuromonadales</taxon>
        <taxon>Geoalkalibacteraceae</taxon>
        <taxon>Geoalkalibacter</taxon>
    </lineage>
</organism>
<evidence type="ECO:0000256" key="2">
    <source>
        <dbReference type="ARBA" id="ARBA00022490"/>
    </source>
</evidence>
<evidence type="ECO:0000256" key="1">
    <source>
        <dbReference type="ARBA" id="ARBA00004496"/>
    </source>
</evidence>
<dbReference type="PANTHER" id="PTHR43033">
    <property type="entry name" value="TRNA(ILE)-LYSIDINE SYNTHASE-RELATED"/>
    <property type="match status" value="1"/>
</dbReference>
<dbReference type="STRING" id="392333.SAMN05660860_00388"/>
<dbReference type="GO" id="GO:0006629">
    <property type="term" value="P:lipid metabolic process"/>
    <property type="evidence" value="ECO:0007669"/>
    <property type="project" value="InterPro"/>
</dbReference>
<proteinExistence type="inferred from homology"/>
<dbReference type="EC" id="6.3.4.19" evidence="8"/>
<dbReference type="InterPro" id="IPR012795">
    <property type="entry name" value="tRNA_Ile_lys_synt_N"/>
</dbReference>
<evidence type="ECO:0000256" key="8">
    <source>
        <dbReference type="HAMAP-Rule" id="MF_01161"/>
    </source>
</evidence>
<dbReference type="InterPro" id="IPR014729">
    <property type="entry name" value="Rossmann-like_a/b/a_fold"/>
</dbReference>
<evidence type="ECO:0000259" key="9">
    <source>
        <dbReference type="PROSITE" id="PS50008"/>
    </source>
</evidence>
<comment type="similarity">
    <text evidence="8">Belongs to the tRNA(Ile)-lysidine synthase family.</text>
</comment>
<dbReference type="GO" id="GO:0004435">
    <property type="term" value="F:phosphatidylinositol-4,5-bisphosphate phospholipase C activity"/>
    <property type="evidence" value="ECO:0007669"/>
    <property type="project" value="InterPro"/>
</dbReference>
<keyword evidence="3 8" id="KW-0436">Ligase</keyword>
<dbReference type="GO" id="GO:0005524">
    <property type="term" value="F:ATP binding"/>
    <property type="evidence" value="ECO:0007669"/>
    <property type="project" value="UniProtKB-UniRule"/>
</dbReference>